<comment type="caution">
    <text evidence="7">The sequence shown here is derived from an EMBL/GenBank/DDBJ whole genome shotgun (WGS) entry which is preliminary data.</text>
</comment>
<evidence type="ECO:0000256" key="1">
    <source>
        <dbReference type="ARBA" id="ARBA00010876"/>
    </source>
</evidence>
<comment type="catalytic activity">
    <reaction evidence="5">
        <text>a uridine in RNA = a pseudouridine in RNA</text>
        <dbReference type="Rhea" id="RHEA:48348"/>
        <dbReference type="Rhea" id="RHEA-COMP:12068"/>
        <dbReference type="Rhea" id="RHEA-COMP:12069"/>
        <dbReference type="ChEBI" id="CHEBI:65314"/>
        <dbReference type="ChEBI" id="CHEBI:65315"/>
    </reaction>
</comment>
<evidence type="ECO:0000259" key="6">
    <source>
        <dbReference type="Pfam" id="PF00849"/>
    </source>
</evidence>
<evidence type="ECO:0000313" key="8">
    <source>
        <dbReference type="Proteomes" id="UP000031552"/>
    </source>
</evidence>
<sequence>MSQISNESFSEDDEEEEEIFIISKENANIRLDRVLHDHYKDLHSRTYFQYLFQNQCIQVNGKAVKKQFKPKVQDRVSITFLSLEPSDLIPENIPLKIIYEDKDILVLDKPRGMVVHPAPGNWTGTLVNAILYHVTGMQEAFKDEEKRPGIVHRLDKDTSGVIIAAKNLAAHKKLIHSFSERKVFKEYLGVCIGNPGRGIVNEPIGRDPKNRKQMCVAKTGGKEAITEFETLKTDGKFSLVRFVIKTGRTHQIRVHMQHRKTPLLGDTVYGDLKLNKKLGIEGQLLHASKLSLIHPSSLKPLTFTAAIPDDIEKMAHRILEKNN</sequence>
<dbReference type="InterPro" id="IPR050188">
    <property type="entry name" value="RluA_PseudoU_synthase"/>
</dbReference>
<dbReference type="CDD" id="cd02869">
    <property type="entry name" value="PseudoU_synth_RluA_like"/>
    <property type="match status" value="1"/>
</dbReference>
<dbReference type="SUPFAM" id="SSF55120">
    <property type="entry name" value="Pseudouridine synthase"/>
    <property type="match status" value="1"/>
</dbReference>
<protein>
    <recommendedName>
        <fullName evidence="5">Pseudouridine synthase</fullName>
        <ecNumber evidence="5">5.4.99.-</ecNumber>
    </recommendedName>
</protein>
<dbReference type="InterPro" id="IPR006145">
    <property type="entry name" value="PsdUridine_synth_RsuA/RluA"/>
</dbReference>
<dbReference type="EMBL" id="CCEJ010000001">
    <property type="protein sequence ID" value="CDR33006.1"/>
    <property type="molecule type" value="Genomic_DNA"/>
</dbReference>
<evidence type="ECO:0000313" key="7">
    <source>
        <dbReference type="EMBL" id="CDR33006.1"/>
    </source>
</evidence>
<dbReference type="RefSeq" id="WP_053331661.1">
    <property type="nucleotide sequence ID" value="NZ_CCEJ010000001.1"/>
</dbReference>
<dbReference type="InterPro" id="IPR036986">
    <property type="entry name" value="S4_RNA-bd_sf"/>
</dbReference>
<dbReference type="OrthoDB" id="9807829at2"/>
<dbReference type="STRING" id="1437425.CSEC_0166"/>
<dbReference type="Gene3D" id="3.10.290.10">
    <property type="entry name" value="RNA-binding S4 domain"/>
    <property type="match status" value="1"/>
</dbReference>
<dbReference type="InterPro" id="IPR020103">
    <property type="entry name" value="PsdUridine_synth_cat_dom_sf"/>
</dbReference>
<keyword evidence="4" id="KW-0694">RNA-binding</keyword>
<keyword evidence="2 5" id="KW-0413">Isomerase</keyword>
<name>A0A090CXZ6_9BACT</name>
<dbReference type="GO" id="GO:0140098">
    <property type="term" value="F:catalytic activity, acting on RNA"/>
    <property type="evidence" value="ECO:0007669"/>
    <property type="project" value="UniProtKB-ARBA"/>
</dbReference>
<evidence type="ECO:0000256" key="3">
    <source>
        <dbReference type="PIRSR" id="PIRSR606225-1"/>
    </source>
</evidence>
<proteinExistence type="inferred from homology"/>
<evidence type="ECO:0000256" key="4">
    <source>
        <dbReference type="PROSITE-ProRule" id="PRU00182"/>
    </source>
</evidence>
<gene>
    <name evidence="7" type="primary">rluD</name>
    <name evidence="7" type="ORF">CSEC_0166</name>
</gene>
<dbReference type="SUPFAM" id="SSF55174">
    <property type="entry name" value="Alpha-L RNA-binding motif"/>
    <property type="match status" value="1"/>
</dbReference>
<dbReference type="NCBIfam" id="TIGR00005">
    <property type="entry name" value="rluA_subfam"/>
    <property type="match status" value="1"/>
</dbReference>
<reference evidence="7" key="1">
    <citation type="submission" date="2013-12" db="EMBL/GenBank/DDBJ databases">
        <authorList>
            <person name="Linke B."/>
        </authorList>
    </citation>
    <scope>NUCLEOTIDE SEQUENCE [LARGE SCALE GENOMIC DNA]</scope>
    <source>
        <strain evidence="7">CRIB-18</strain>
    </source>
</reference>
<evidence type="ECO:0000256" key="2">
    <source>
        <dbReference type="ARBA" id="ARBA00023235"/>
    </source>
</evidence>
<dbReference type="eggNOG" id="COG0564">
    <property type="taxonomic scope" value="Bacteria"/>
</dbReference>
<organism evidence="7 8">
    <name type="scientific">Candidatus Criblamydia sequanensis CRIB-18</name>
    <dbReference type="NCBI Taxonomy" id="1437425"/>
    <lineage>
        <taxon>Bacteria</taxon>
        <taxon>Pseudomonadati</taxon>
        <taxon>Chlamydiota</taxon>
        <taxon>Chlamydiia</taxon>
        <taxon>Parachlamydiales</taxon>
        <taxon>Candidatus Criblamydiaceae</taxon>
        <taxon>Candidatus Criblamydia</taxon>
    </lineage>
</organism>
<comment type="similarity">
    <text evidence="1 5">Belongs to the pseudouridine synthase RluA family.</text>
</comment>
<dbReference type="GO" id="GO:0003723">
    <property type="term" value="F:RNA binding"/>
    <property type="evidence" value="ECO:0007669"/>
    <property type="project" value="UniProtKB-KW"/>
</dbReference>
<dbReference type="CDD" id="cd00165">
    <property type="entry name" value="S4"/>
    <property type="match status" value="1"/>
</dbReference>
<reference evidence="7" key="2">
    <citation type="submission" date="2014-09" db="EMBL/GenBank/DDBJ databases">
        <title>Criblamydia sequanensis harbors a mega-plasmid encoding arsenite resistance.</title>
        <authorList>
            <person name="Bertelli C."/>
            <person name="Goesmann A."/>
            <person name="Greub G."/>
        </authorList>
    </citation>
    <scope>NUCLEOTIDE SEQUENCE [LARGE SCALE GENOMIC DNA]</scope>
    <source>
        <strain evidence="7">CRIB-18</strain>
    </source>
</reference>
<dbReference type="PANTHER" id="PTHR21600:SF44">
    <property type="entry name" value="RIBOSOMAL LARGE SUBUNIT PSEUDOURIDINE SYNTHASE D"/>
    <property type="match status" value="1"/>
</dbReference>
<dbReference type="InterPro" id="IPR006225">
    <property type="entry name" value="PsdUridine_synth_RluC/D"/>
</dbReference>
<feature type="active site" evidence="3">
    <location>
        <position position="155"/>
    </location>
</feature>
<evidence type="ECO:0000256" key="5">
    <source>
        <dbReference type="RuleBase" id="RU362028"/>
    </source>
</evidence>
<dbReference type="Proteomes" id="UP000031552">
    <property type="component" value="Unassembled WGS sequence"/>
</dbReference>
<feature type="domain" description="Pseudouridine synthase RsuA/RluA-like" evidence="6">
    <location>
        <begin position="103"/>
        <end position="258"/>
    </location>
</feature>
<dbReference type="Pfam" id="PF00849">
    <property type="entry name" value="PseudoU_synth_2"/>
    <property type="match status" value="1"/>
</dbReference>
<dbReference type="PANTHER" id="PTHR21600">
    <property type="entry name" value="MITOCHONDRIAL RNA PSEUDOURIDINE SYNTHASE"/>
    <property type="match status" value="1"/>
</dbReference>
<dbReference type="PROSITE" id="PS01129">
    <property type="entry name" value="PSI_RLU"/>
    <property type="match status" value="1"/>
</dbReference>
<dbReference type="GO" id="GO:0009982">
    <property type="term" value="F:pseudouridine synthase activity"/>
    <property type="evidence" value="ECO:0007669"/>
    <property type="project" value="InterPro"/>
</dbReference>
<dbReference type="InterPro" id="IPR006224">
    <property type="entry name" value="PsdUridine_synth_RluA-like_CS"/>
</dbReference>
<dbReference type="GO" id="GO:0000455">
    <property type="term" value="P:enzyme-directed rRNA pseudouridine synthesis"/>
    <property type="evidence" value="ECO:0007669"/>
    <property type="project" value="TreeGrafter"/>
</dbReference>
<dbReference type="EC" id="5.4.99.-" evidence="5"/>
<comment type="function">
    <text evidence="5">Responsible for synthesis of pseudouridine from uracil.</text>
</comment>
<accession>A0A090CXZ6</accession>
<dbReference type="PROSITE" id="PS50889">
    <property type="entry name" value="S4"/>
    <property type="match status" value="1"/>
</dbReference>
<dbReference type="AlphaFoldDB" id="A0A090CXZ6"/>
<keyword evidence="8" id="KW-1185">Reference proteome</keyword>
<dbReference type="Gene3D" id="3.30.2350.10">
    <property type="entry name" value="Pseudouridine synthase"/>
    <property type="match status" value="1"/>
</dbReference>